<name>A0ABP3D8T9_9ACTN</name>
<feature type="region of interest" description="Disordered" evidence="1">
    <location>
        <begin position="1"/>
        <end position="37"/>
    </location>
</feature>
<feature type="compositionally biased region" description="Basic and acidic residues" evidence="1">
    <location>
        <begin position="18"/>
        <end position="27"/>
    </location>
</feature>
<protein>
    <submittedName>
        <fullName evidence="2">Uncharacterized protein</fullName>
    </submittedName>
</protein>
<sequence>MFGHETRDNTKEASSMVDVRKEEHGFSETEPGFEAERAERTRLVDAFLAAMGEAGNPGTSRKLGSFMRELTGQHQDRYWATEVEGDGDGVLVFADGRHGWERSFRRSDRPMSPEDEIPPDRLADALRAILDENDVSRPSELA</sequence>
<proteinExistence type="predicted"/>
<organism evidence="2 3">
    <name type="scientific">Cryptosporangium japonicum</name>
    <dbReference type="NCBI Taxonomy" id="80872"/>
    <lineage>
        <taxon>Bacteria</taxon>
        <taxon>Bacillati</taxon>
        <taxon>Actinomycetota</taxon>
        <taxon>Actinomycetes</taxon>
        <taxon>Cryptosporangiales</taxon>
        <taxon>Cryptosporangiaceae</taxon>
        <taxon>Cryptosporangium</taxon>
    </lineage>
</organism>
<evidence type="ECO:0000313" key="3">
    <source>
        <dbReference type="Proteomes" id="UP001500967"/>
    </source>
</evidence>
<keyword evidence="3" id="KW-1185">Reference proteome</keyword>
<accession>A0ABP3D8T9</accession>
<evidence type="ECO:0000256" key="1">
    <source>
        <dbReference type="SAM" id="MobiDB-lite"/>
    </source>
</evidence>
<dbReference type="EMBL" id="BAAAGX010000005">
    <property type="protein sequence ID" value="GAA0226330.1"/>
    <property type="molecule type" value="Genomic_DNA"/>
</dbReference>
<evidence type="ECO:0000313" key="2">
    <source>
        <dbReference type="EMBL" id="GAA0226330.1"/>
    </source>
</evidence>
<dbReference type="Proteomes" id="UP001500967">
    <property type="component" value="Unassembled WGS sequence"/>
</dbReference>
<comment type="caution">
    <text evidence="2">The sequence shown here is derived from an EMBL/GenBank/DDBJ whole genome shotgun (WGS) entry which is preliminary data.</text>
</comment>
<reference evidence="3" key="1">
    <citation type="journal article" date="2019" name="Int. J. Syst. Evol. Microbiol.">
        <title>The Global Catalogue of Microorganisms (GCM) 10K type strain sequencing project: providing services to taxonomists for standard genome sequencing and annotation.</title>
        <authorList>
            <consortium name="The Broad Institute Genomics Platform"/>
            <consortium name="The Broad Institute Genome Sequencing Center for Infectious Disease"/>
            <person name="Wu L."/>
            <person name="Ma J."/>
        </authorList>
    </citation>
    <scope>NUCLEOTIDE SEQUENCE [LARGE SCALE GENOMIC DNA]</scope>
    <source>
        <strain evidence="3">JCM 10425</strain>
    </source>
</reference>
<gene>
    <name evidence="2" type="ORF">GCM10009539_09530</name>
</gene>
<feature type="compositionally biased region" description="Basic and acidic residues" evidence="1">
    <location>
        <begin position="1"/>
        <end position="11"/>
    </location>
</feature>